<protein>
    <submittedName>
        <fullName evidence="2">Uncharacterized protein</fullName>
    </submittedName>
</protein>
<proteinExistence type="predicted"/>
<dbReference type="RefSeq" id="WP_058750711.1">
    <property type="nucleotide sequence ID" value="NZ_LDRC01000108.1"/>
</dbReference>
<reference evidence="2 3" key="1">
    <citation type="journal article" date="2016" name="Front. Microbiol.">
        <title>Genomic Resource of Rice Seed Associated Bacteria.</title>
        <authorList>
            <person name="Midha S."/>
            <person name="Bansal K."/>
            <person name="Sharma S."/>
            <person name="Kumar N."/>
            <person name="Patil P.P."/>
            <person name="Chaudhry V."/>
            <person name="Patil P.B."/>
        </authorList>
    </citation>
    <scope>NUCLEOTIDE SEQUENCE [LARGE SCALE GENOMIC DNA]</scope>
    <source>
        <strain evidence="2 3">NS359</strain>
    </source>
</reference>
<gene>
    <name evidence="2" type="ORF">NS359_15330</name>
</gene>
<feature type="compositionally biased region" description="Low complexity" evidence="1">
    <location>
        <begin position="272"/>
        <end position="292"/>
    </location>
</feature>
<feature type="compositionally biased region" description="Low complexity" evidence="1">
    <location>
        <begin position="224"/>
        <end position="248"/>
    </location>
</feature>
<dbReference type="EMBL" id="LDRC01000108">
    <property type="protein sequence ID" value="KTR47262.1"/>
    <property type="molecule type" value="Genomic_DNA"/>
</dbReference>
<feature type="region of interest" description="Disordered" evidence="1">
    <location>
        <begin position="40"/>
        <end position="107"/>
    </location>
</feature>
<sequence length="399" mass="41453">METQPGARTPLVDPFGRELEEWLRDVPATRTPYLADLVVPPVTGPVQRPVTTDAVPTQESAHTAGTAATDTRVVQQADVEETTAERPSVDAPTAEGPTADAPTAALPTVDAPTAFRRRDRARHVAACAPSFPEPPARIALRIEDLAVEVSATSGRSTIERIVLLEDEVARRDEDLARLAAWEATVAHLDDAEVEAARAFARAVFADLLADAADEAARRERAAARRAATAPVPTPVRAAVAPSTTAPRADVPTPSRPVQRATTPSTAEPVQVVPPTSTDSTDSAVATGAAATTPEREAPVRPALGLPVGSPLSAATRPTPLVQPATGPTVIDRAAFAAALTAHEGVTAATPVVLPDAVSLPASASATDRDDHGTASTTAGADSGWWARLVARLRSLFGRR</sequence>
<dbReference type="AlphaFoldDB" id="A0A147DM44"/>
<name>A0A147DM44_9MICO</name>
<feature type="region of interest" description="Disordered" evidence="1">
    <location>
        <begin position="221"/>
        <end position="301"/>
    </location>
</feature>
<feature type="compositionally biased region" description="Low complexity" evidence="1">
    <location>
        <begin position="97"/>
        <end position="107"/>
    </location>
</feature>
<feature type="compositionally biased region" description="Polar residues" evidence="1">
    <location>
        <begin position="54"/>
        <end position="74"/>
    </location>
</feature>
<evidence type="ECO:0000313" key="3">
    <source>
        <dbReference type="Proteomes" id="UP000072763"/>
    </source>
</evidence>
<evidence type="ECO:0000256" key="1">
    <source>
        <dbReference type="SAM" id="MobiDB-lite"/>
    </source>
</evidence>
<accession>A0A147DM44</accession>
<organism evidence="2 3">
    <name type="scientific">Curtobacterium oceanosedimentum</name>
    <dbReference type="NCBI Taxonomy" id="465820"/>
    <lineage>
        <taxon>Bacteria</taxon>
        <taxon>Bacillati</taxon>
        <taxon>Actinomycetota</taxon>
        <taxon>Actinomycetes</taxon>
        <taxon>Micrococcales</taxon>
        <taxon>Microbacteriaceae</taxon>
        <taxon>Curtobacterium</taxon>
    </lineage>
</organism>
<dbReference type="PATRIC" id="fig|465820.4.peg.236"/>
<dbReference type="OrthoDB" id="5024248at2"/>
<comment type="caution">
    <text evidence="2">The sequence shown here is derived from an EMBL/GenBank/DDBJ whole genome shotgun (WGS) entry which is preliminary data.</text>
</comment>
<dbReference type="Proteomes" id="UP000072763">
    <property type="component" value="Unassembled WGS sequence"/>
</dbReference>
<evidence type="ECO:0000313" key="2">
    <source>
        <dbReference type="EMBL" id="KTR47262.1"/>
    </source>
</evidence>